<keyword evidence="1" id="KW-1133">Transmembrane helix</keyword>
<feature type="transmembrane region" description="Helical" evidence="1">
    <location>
        <begin position="174"/>
        <end position="192"/>
    </location>
</feature>
<feature type="transmembrane region" description="Helical" evidence="1">
    <location>
        <begin position="213"/>
        <end position="243"/>
    </location>
</feature>
<gene>
    <name evidence="2" type="ORF">HA285_04185</name>
</gene>
<evidence type="ECO:0000313" key="3">
    <source>
        <dbReference type="Proteomes" id="UP000538031"/>
    </source>
</evidence>
<accession>A0A7J4MWI9</accession>
<feature type="transmembrane region" description="Helical" evidence="1">
    <location>
        <begin position="408"/>
        <end position="426"/>
    </location>
</feature>
<feature type="transmembrane region" description="Helical" evidence="1">
    <location>
        <begin position="100"/>
        <end position="121"/>
    </location>
</feature>
<feature type="transmembrane region" description="Helical" evidence="1">
    <location>
        <begin position="354"/>
        <end position="372"/>
    </location>
</feature>
<organism evidence="2 3">
    <name type="scientific">Methanothermobacter thermautotrophicus</name>
    <name type="common">Methanobacterium thermoformicicum</name>
    <dbReference type="NCBI Taxonomy" id="145262"/>
    <lineage>
        <taxon>Archaea</taxon>
        <taxon>Methanobacteriati</taxon>
        <taxon>Methanobacteriota</taxon>
        <taxon>Methanomada group</taxon>
        <taxon>Methanobacteria</taxon>
        <taxon>Methanobacteriales</taxon>
        <taxon>Methanobacteriaceae</taxon>
        <taxon>Methanothermobacter</taxon>
    </lineage>
</organism>
<proteinExistence type="predicted"/>
<dbReference type="AlphaFoldDB" id="A0A7J4MWI9"/>
<feature type="transmembrane region" description="Helical" evidence="1">
    <location>
        <begin position="249"/>
        <end position="269"/>
    </location>
</feature>
<feature type="transmembrane region" description="Helical" evidence="1">
    <location>
        <begin position="384"/>
        <end position="402"/>
    </location>
</feature>
<evidence type="ECO:0000313" key="2">
    <source>
        <dbReference type="EMBL" id="HIH64782.1"/>
    </source>
</evidence>
<name>A0A7J4MWI9_METTF</name>
<dbReference type="Pfam" id="PF01901">
    <property type="entry name" value="O_anti_polymase"/>
    <property type="match status" value="1"/>
</dbReference>
<keyword evidence="1" id="KW-0812">Transmembrane</keyword>
<protein>
    <submittedName>
        <fullName evidence="2">Oligosaccharide repeat unit polymerase</fullName>
    </submittedName>
</protein>
<dbReference type="Proteomes" id="UP000538031">
    <property type="component" value="Unassembled WGS sequence"/>
</dbReference>
<dbReference type="NCBIfam" id="TIGR04370">
    <property type="entry name" value="glyco_rpt_poly"/>
    <property type="match status" value="1"/>
</dbReference>
<dbReference type="InterPro" id="IPR002760">
    <property type="entry name" value="O_anti_polymase"/>
</dbReference>
<sequence>MKVPIIMSQIYDTTRRLCKSFEYKFKEAFIFNLLLALFMSIEEKWLNSFIKSMYPGHNFISSLKRSRILKNHIFSPPSFIVFFSIFMALAAIPVQKTLQINILIGFSCFLLFSVIMPGVVLRGDRYLRFSIGDIRSMGFTLFIIGSAFLAITLTDVGGIPLLKPSLRYLLNPKLTIPVYLMIPGTAFMLAYITDEMKKSVIDRSTARFRAIAVSLTCLVMLALLGYRTPLVAVILITFIMGYYSGLFEIWEVLGSFAVALMIIMGIGYFRSVEEYSLSNLGPLTVLKMRASFTMSILNRLSALAGMTGVMHGDLTLSMIPGAGSGPRALIGKLVLWRTGVTITPTLFGQMLVEFGTIGVAFGMSILGLILGVGYRIMQKTRDSFYIMLYSILMAYCLISIETGILDQLVVIYILCAFIIYIYNIYLNI</sequence>
<comment type="caution">
    <text evidence="2">The sequence shown here is derived from an EMBL/GenBank/DDBJ whole genome shotgun (WGS) entry which is preliminary data.</text>
</comment>
<feature type="transmembrane region" description="Helical" evidence="1">
    <location>
        <begin position="141"/>
        <end position="162"/>
    </location>
</feature>
<dbReference type="EMBL" id="DUHT01000045">
    <property type="protein sequence ID" value="HIH64782.1"/>
    <property type="molecule type" value="Genomic_DNA"/>
</dbReference>
<reference evidence="3" key="1">
    <citation type="journal article" date="2020" name="bioRxiv">
        <title>A rank-normalized archaeal taxonomy based on genome phylogeny resolves widespread incomplete and uneven classifications.</title>
        <authorList>
            <person name="Rinke C."/>
            <person name="Chuvochina M."/>
            <person name="Mussig A.J."/>
            <person name="Chaumeil P.-A."/>
            <person name="Waite D.W."/>
            <person name="Whitman W.B."/>
            <person name="Parks D.H."/>
            <person name="Hugenholtz P."/>
        </authorList>
    </citation>
    <scope>NUCLEOTIDE SEQUENCE [LARGE SCALE GENOMIC DNA]</scope>
</reference>
<evidence type="ECO:0000256" key="1">
    <source>
        <dbReference type="SAM" id="Phobius"/>
    </source>
</evidence>
<keyword evidence="1" id="KW-0472">Membrane</keyword>
<feature type="transmembrane region" description="Helical" evidence="1">
    <location>
        <begin position="73"/>
        <end position="94"/>
    </location>
</feature>